<proteinExistence type="predicted"/>
<evidence type="ECO:0000313" key="1">
    <source>
        <dbReference type="EMBL" id="MCF0062466.1"/>
    </source>
</evidence>
<evidence type="ECO:0000313" key="2">
    <source>
        <dbReference type="Proteomes" id="UP001139000"/>
    </source>
</evidence>
<dbReference type="PANTHER" id="PTHR12526:SF630">
    <property type="entry name" value="GLYCOSYLTRANSFERASE"/>
    <property type="match status" value="1"/>
</dbReference>
<name>A0A9X1PPL1_9BACT</name>
<dbReference type="Gene3D" id="3.40.50.2000">
    <property type="entry name" value="Glycogen Phosphorylase B"/>
    <property type="match status" value="1"/>
</dbReference>
<gene>
    <name evidence="1" type="ORF">LXM26_13245</name>
</gene>
<dbReference type="PANTHER" id="PTHR12526">
    <property type="entry name" value="GLYCOSYLTRANSFERASE"/>
    <property type="match status" value="1"/>
</dbReference>
<dbReference type="Proteomes" id="UP001139000">
    <property type="component" value="Unassembled WGS sequence"/>
</dbReference>
<keyword evidence="1" id="KW-0328">Glycosyltransferase</keyword>
<keyword evidence="2" id="KW-1185">Reference proteome</keyword>
<accession>A0A9X1PPL1</accession>
<dbReference type="AlphaFoldDB" id="A0A9X1PPL1"/>
<dbReference type="Gene3D" id="3.40.50.11010">
    <property type="match status" value="1"/>
</dbReference>
<dbReference type="SUPFAM" id="SSF53756">
    <property type="entry name" value="UDP-Glycosyltransferase/glycogen phosphorylase"/>
    <property type="match status" value="1"/>
</dbReference>
<dbReference type="EC" id="2.4.-.-" evidence="1"/>
<dbReference type="EMBL" id="JAJTTC010000002">
    <property type="protein sequence ID" value="MCF0062466.1"/>
    <property type="molecule type" value="Genomic_DNA"/>
</dbReference>
<protein>
    <submittedName>
        <fullName evidence="1">Glycosyltransferase</fullName>
        <ecNumber evidence="1">2.4.-.-</ecNumber>
    </submittedName>
</protein>
<comment type="caution">
    <text evidence="1">The sequence shown here is derived from an EMBL/GenBank/DDBJ whole genome shotgun (WGS) entry which is preliminary data.</text>
</comment>
<dbReference type="GO" id="GO:0016757">
    <property type="term" value="F:glycosyltransferase activity"/>
    <property type="evidence" value="ECO:0007669"/>
    <property type="project" value="UniProtKB-KW"/>
</dbReference>
<dbReference type="Pfam" id="PF13692">
    <property type="entry name" value="Glyco_trans_1_4"/>
    <property type="match status" value="1"/>
</dbReference>
<reference evidence="1" key="1">
    <citation type="submission" date="2021-12" db="EMBL/GenBank/DDBJ databases">
        <title>Novel species in genus Dyadobacter.</title>
        <authorList>
            <person name="Ma C."/>
        </authorList>
    </citation>
    <scope>NUCLEOTIDE SEQUENCE</scope>
    <source>
        <strain evidence="1">LJ419</strain>
    </source>
</reference>
<keyword evidence="1" id="KW-0808">Transferase</keyword>
<organism evidence="1 2">
    <name type="scientific">Dyadobacter chenwenxiniae</name>
    <dbReference type="NCBI Taxonomy" id="2906456"/>
    <lineage>
        <taxon>Bacteria</taxon>
        <taxon>Pseudomonadati</taxon>
        <taxon>Bacteroidota</taxon>
        <taxon>Cytophagia</taxon>
        <taxon>Cytophagales</taxon>
        <taxon>Spirosomataceae</taxon>
        <taxon>Dyadobacter</taxon>
    </lineage>
</organism>
<dbReference type="RefSeq" id="WP_234655587.1">
    <property type="nucleotide sequence ID" value="NZ_CP094997.1"/>
</dbReference>
<sequence>MDIVITGQQAWDVEIGSNCKNIALEFSKHHRVLYVNSPLDRASLFKNSKDPKVLKRREVIKNKRDGLEKVQENLWVLYPDKLIESINWISSDKIFTFFNRRNNRIFADCIQKEIDKLGFKDIIHFNDNDMFRSFYLKDMLEPKLSIYYSRDYMRAVDYWKKHGDLLEPQLIAKSDLCVANSTYLADYCRKFNPNSYYVGQGCDLDIFLAGGNAPKPADLSHLSSPRIGYVGALQSIRLDMDLLRYIAEQRPTWNIVLVGPEDNEFLASKLHELPNVLFTGSRDISDLPAYINAFDVCLNPQLLNEVTIGNYPRKIDEYLAVGKPTVATSTDAMSVFSEHVYLGKSKDDYIKLIEQALSENSEARIAARRTFASSHTWENSVGEIYKAIGASGSGKKDYRYSNFN</sequence>